<reference evidence="1 2" key="1">
    <citation type="journal article" date="2008" name="Nature">
        <title>The genome of Laccaria bicolor provides insights into mycorrhizal symbiosis.</title>
        <authorList>
            <person name="Martin F."/>
            <person name="Aerts A."/>
            <person name="Ahren D."/>
            <person name="Brun A."/>
            <person name="Danchin E.G.J."/>
            <person name="Duchaussoy F."/>
            <person name="Gibon J."/>
            <person name="Kohler A."/>
            <person name="Lindquist E."/>
            <person name="Pereda V."/>
            <person name="Salamov A."/>
            <person name="Shapiro H.J."/>
            <person name="Wuyts J."/>
            <person name="Blaudez D."/>
            <person name="Buee M."/>
            <person name="Brokstein P."/>
            <person name="Canbaeck B."/>
            <person name="Cohen D."/>
            <person name="Courty P.E."/>
            <person name="Coutinho P.M."/>
            <person name="Delaruelle C."/>
            <person name="Detter J.C."/>
            <person name="Deveau A."/>
            <person name="DiFazio S."/>
            <person name="Duplessis S."/>
            <person name="Fraissinet-Tachet L."/>
            <person name="Lucic E."/>
            <person name="Frey-Klett P."/>
            <person name="Fourrey C."/>
            <person name="Feussner I."/>
            <person name="Gay G."/>
            <person name="Grimwood J."/>
            <person name="Hoegger P.J."/>
            <person name="Jain P."/>
            <person name="Kilaru S."/>
            <person name="Labbe J."/>
            <person name="Lin Y.C."/>
            <person name="Legue V."/>
            <person name="Le Tacon F."/>
            <person name="Marmeisse R."/>
            <person name="Melayah D."/>
            <person name="Montanini B."/>
            <person name="Muratet M."/>
            <person name="Nehls U."/>
            <person name="Niculita-Hirzel H."/>
            <person name="Oudot-Le Secq M.P."/>
            <person name="Peter M."/>
            <person name="Quesneville H."/>
            <person name="Rajashekar B."/>
            <person name="Reich M."/>
            <person name="Rouhier N."/>
            <person name="Schmutz J."/>
            <person name="Yin T."/>
            <person name="Chalot M."/>
            <person name="Henrissat B."/>
            <person name="Kuees U."/>
            <person name="Lucas S."/>
            <person name="Van de Peer Y."/>
            <person name="Podila G.K."/>
            <person name="Polle A."/>
            <person name="Pukkila P.J."/>
            <person name="Richardson P.M."/>
            <person name="Rouze P."/>
            <person name="Sanders I.R."/>
            <person name="Stajich J.E."/>
            <person name="Tunlid A."/>
            <person name="Tuskan G."/>
            <person name="Grigoriev I.V."/>
        </authorList>
    </citation>
    <scope>NUCLEOTIDE SEQUENCE [LARGE SCALE GENOMIC DNA]</scope>
    <source>
        <strain evidence="2">S238N-H82 / ATCC MYA-4686</strain>
    </source>
</reference>
<name>B0DTI4_LACBS</name>
<organism evidence="2">
    <name type="scientific">Laccaria bicolor (strain S238N-H82 / ATCC MYA-4686)</name>
    <name type="common">Bicoloured deceiver</name>
    <name type="synonym">Laccaria laccata var. bicolor</name>
    <dbReference type="NCBI Taxonomy" id="486041"/>
    <lineage>
        <taxon>Eukaryota</taxon>
        <taxon>Fungi</taxon>
        <taxon>Dikarya</taxon>
        <taxon>Basidiomycota</taxon>
        <taxon>Agaricomycotina</taxon>
        <taxon>Agaricomycetes</taxon>
        <taxon>Agaricomycetidae</taxon>
        <taxon>Agaricales</taxon>
        <taxon>Agaricineae</taxon>
        <taxon>Hydnangiaceae</taxon>
        <taxon>Laccaria</taxon>
    </lineage>
</organism>
<gene>
    <name evidence="1" type="ORF">LACBIDRAFT_332678</name>
</gene>
<dbReference type="RefSeq" id="XP_001887226.1">
    <property type="nucleotide sequence ID" value="XM_001887191.1"/>
</dbReference>
<keyword evidence="2" id="KW-1185">Reference proteome</keyword>
<evidence type="ECO:0000313" key="2">
    <source>
        <dbReference type="Proteomes" id="UP000001194"/>
    </source>
</evidence>
<proteinExistence type="predicted"/>
<dbReference type="AlphaFoldDB" id="B0DTI4"/>
<evidence type="ECO:0000313" key="1">
    <source>
        <dbReference type="EMBL" id="EDR02069.1"/>
    </source>
</evidence>
<dbReference type="KEGG" id="lbc:LACBIDRAFT_332678"/>
<sequence length="131" mass="15111">MYLFMIKDTTKTHGYHWCCTILDIVFIAPKMRNQLVFPAKFGTLERLDYNFPTTTHMNMVSLPLHPLPDATQATQTALFRVRIAMRLLERRKLTVHAVKGTSKSMDFCTGANILHPVFPNLRSSLLVMRMK</sequence>
<dbReference type="Proteomes" id="UP000001194">
    <property type="component" value="Unassembled WGS sequence"/>
</dbReference>
<dbReference type="GeneID" id="6082856"/>
<dbReference type="InParanoid" id="B0DTI4"/>
<protein>
    <submittedName>
        <fullName evidence="1">Predicted protein</fullName>
    </submittedName>
</protein>
<accession>B0DTI4</accession>
<dbReference type="HOGENOM" id="CLU_1927988_0_0_1"/>
<dbReference type="EMBL" id="DS547133">
    <property type="protein sequence ID" value="EDR02069.1"/>
    <property type="molecule type" value="Genomic_DNA"/>
</dbReference>